<sequence>MIRTFVLLLLLGFLKTYSVAQQIPIGSWESHFSYRSAKQVLKVRNKLFCSSYNGLFSIDPNNDQITIFSKSTGLNDVGISAMAYDSTENLLMLAYRNGNLDLAYLNENQEADQIVNWSFLLNATDLPAGKNISKILFKDRRAYLATNFGIVVLNPKLREVVETYRYIGPNGAEAQVTDITFTADSLFAATSQGLLATSLSANINRQYFANWKMIPAPYRTISISFQDGKLYAGFSGKGIFKRKNTDWELVYSSESSNISFSENLVTLSDKILVINKEKTDVYENPLFNLLGSSLLNDNFFWTADTRQGLLSNKDGAFKSYSPFEGDTTITVKTDSSVIDFNGLVWTKLPSYLGGGISVKNVSTSQQRILSVAAGNGGLPSSAINSLASDEDGLIWFASDRGVGYFIPDEVMSTPRLDAILPIYGQRKLFANERSNAISVESGNRKWIGTDNGLFQFTADGTELIKQFTSENSPLPSSRIKDLKFEKESGMLFIETPNGMVAYRSDASLAQENISSVNIFPNPVRPDFEGNLGVKGLMDNTIIKITDLSGRLVFETRSQGGTASWNLNDYTGKRARAGIYLIIVVSSDRSEKTAGKLAIIN</sequence>
<evidence type="ECO:0000313" key="3">
    <source>
        <dbReference type="Proteomes" id="UP000199532"/>
    </source>
</evidence>
<organism evidence="2 3">
    <name type="scientific">Dyadobacter koreensis</name>
    <dbReference type="NCBI Taxonomy" id="408657"/>
    <lineage>
        <taxon>Bacteria</taxon>
        <taxon>Pseudomonadati</taxon>
        <taxon>Bacteroidota</taxon>
        <taxon>Cytophagia</taxon>
        <taxon>Cytophagales</taxon>
        <taxon>Spirosomataceae</taxon>
        <taxon>Dyadobacter</taxon>
    </lineage>
</organism>
<reference evidence="2 3" key="1">
    <citation type="submission" date="2016-10" db="EMBL/GenBank/DDBJ databases">
        <authorList>
            <person name="de Groot N.N."/>
        </authorList>
    </citation>
    <scope>NUCLEOTIDE SEQUENCE [LARGE SCALE GENOMIC DNA]</scope>
    <source>
        <strain evidence="2 3">DSM 19938</strain>
    </source>
</reference>
<dbReference type="Gene3D" id="2.130.10.10">
    <property type="entry name" value="YVTN repeat-like/Quinoprotein amine dehydrogenase"/>
    <property type="match status" value="2"/>
</dbReference>
<dbReference type="InterPro" id="IPR026444">
    <property type="entry name" value="Secre_tail"/>
</dbReference>
<proteinExistence type="predicted"/>
<dbReference type="InterPro" id="IPR015943">
    <property type="entry name" value="WD40/YVTN_repeat-like_dom_sf"/>
</dbReference>
<dbReference type="EMBL" id="FNXY01000002">
    <property type="protein sequence ID" value="SEI51259.1"/>
    <property type="molecule type" value="Genomic_DNA"/>
</dbReference>
<dbReference type="NCBIfam" id="TIGR04183">
    <property type="entry name" value="Por_Secre_tail"/>
    <property type="match status" value="1"/>
</dbReference>
<evidence type="ECO:0000259" key="1">
    <source>
        <dbReference type="Pfam" id="PF21544"/>
    </source>
</evidence>
<feature type="domain" description="PorZ N-terminal beta-propeller" evidence="1">
    <location>
        <begin position="48"/>
        <end position="212"/>
    </location>
</feature>
<protein>
    <submittedName>
        <fullName evidence="2">Por secretion system C-terminal sorting domain-containing protein</fullName>
    </submittedName>
</protein>
<name>A0A1H6R5Z4_9BACT</name>
<dbReference type="InterPro" id="IPR048954">
    <property type="entry name" value="PorZ_N"/>
</dbReference>
<gene>
    <name evidence="2" type="ORF">SAMN04487995_1052</name>
</gene>
<dbReference type="SUPFAM" id="SSF50998">
    <property type="entry name" value="Quinoprotein alcohol dehydrogenase-like"/>
    <property type="match status" value="1"/>
</dbReference>
<dbReference type="InterPro" id="IPR011110">
    <property type="entry name" value="Reg_prop"/>
</dbReference>
<dbReference type="SUPFAM" id="SSF63829">
    <property type="entry name" value="Calcium-dependent phosphotriesterase"/>
    <property type="match status" value="1"/>
</dbReference>
<dbReference type="InterPro" id="IPR011047">
    <property type="entry name" value="Quinoprotein_ADH-like_sf"/>
</dbReference>
<dbReference type="RefSeq" id="WP_090332982.1">
    <property type="nucleotide sequence ID" value="NZ_FNXY01000002.1"/>
</dbReference>
<dbReference type="STRING" id="408657.SAMN04487995_1052"/>
<dbReference type="OrthoDB" id="9807410at2"/>
<dbReference type="Pfam" id="PF07494">
    <property type="entry name" value="Reg_prop"/>
    <property type="match status" value="1"/>
</dbReference>
<accession>A0A1H6R5Z4</accession>
<dbReference type="Proteomes" id="UP000199532">
    <property type="component" value="Unassembled WGS sequence"/>
</dbReference>
<dbReference type="Pfam" id="PF21544">
    <property type="entry name" value="PorZ_N_b_propeller"/>
    <property type="match status" value="1"/>
</dbReference>
<dbReference type="AlphaFoldDB" id="A0A1H6R5Z4"/>
<keyword evidence="3" id="KW-1185">Reference proteome</keyword>
<evidence type="ECO:0000313" key="2">
    <source>
        <dbReference type="EMBL" id="SEI51259.1"/>
    </source>
</evidence>